<evidence type="ECO:0008006" key="5">
    <source>
        <dbReference type="Google" id="ProtNLM"/>
    </source>
</evidence>
<feature type="compositionally biased region" description="Polar residues" evidence="1">
    <location>
        <begin position="260"/>
        <end position="270"/>
    </location>
</feature>
<accession>A0A9P8URL6</accession>
<name>A0A9P8URL6_9PEZI</name>
<dbReference type="GeneID" id="70130795"/>
<keyword evidence="2" id="KW-1133">Transmembrane helix</keyword>
<feature type="compositionally biased region" description="Polar residues" evidence="1">
    <location>
        <begin position="97"/>
        <end position="108"/>
    </location>
</feature>
<dbReference type="AlphaFoldDB" id="A0A9P8URL6"/>
<organism evidence="3 4">
    <name type="scientific">Truncatella angustata</name>
    <dbReference type="NCBI Taxonomy" id="152316"/>
    <lineage>
        <taxon>Eukaryota</taxon>
        <taxon>Fungi</taxon>
        <taxon>Dikarya</taxon>
        <taxon>Ascomycota</taxon>
        <taxon>Pezizomycotina</taxon>
        <taxon>Sordariomycetes</taxon>
        <taxon>Xylariomycetidae</taxon>
        <taxon>Amphisphaeriales</taxon>
        <taxon>Sporocadaceae</taxon>
        <taxon>Truncatella</taxon>
    </lineage>
</organism>
<evidence type="ECO:0000313" key="3">
    <source>
        <dbReference type="EMBL" id="KAH6656842.1"/>
    </source>
</evidence>
<gene>
    <name evidence="3" type="ORF">BKA67DRAFT_553360</name>
</gene>
<feature type="compositionally biased region" description="Low complexity" evidence="1">
    <location>
        <begin position="31"/>
        <end position="49"/>
    </location>
</feature>
<reference evidence="3" key="1">
    <citation type="journal article" date="2021" name="Nat. Commun.">
        <title>Genetic determinants of endophytism in the Arabidopsis root mycobiome.</title>
        <authorList>
            <person name="Mesny F."/>
            <person name="Miyauchi S."/>
            <person name="Thiergart T."/>
            <person name="Pickel B."/>
            <person name="Atanasova L."/>
            <person name="Karlsson M."/>
            <person name="Huettel B."/>
            <person name="Barry K.W."/>
            <person name="Haridas S."/>
            <person name="Chen C."/>
            <person name="Bauer D."/>
            <person name="Andreopoulos W."/>
            <person name="Pangilinan J."/>
            <person name="LaButti K."/>
            <person name="Riley R."/>
            <person name="Lipzen A."/>
            <person name="Clum A."/>
            <person name="Drula E."/>
            <person name="Henrissat B."/>
            <person name="Kohler A."/>
            <person name="Grigoriev I.V."/>
            <person name="Martin F.M."/>
            <person name="Hacquard S."/>
        </authorList>
    </citation>
    <scope>NUCLEOTIDE SEQUENCE</scope>
    <source>
        <strain evidence="3">MPI-SDFR-AT-0073</strain>
    </source>
</reference>
<protein>
    <recommendedName>
        <fullName evidence="5">Adhesin domain-containing protein</fullName>
    </recommendedName>
</protein>
<dbReference type="RefSeq" id="XP_045961076.1">
    <property type="nucleotide sequence ID" value="XM_046101903.1"/>
</dbReference>
<evidence type="ECO:0000313" key="4">
    <source>
        <dbReference type="Proteomes" id="UP000758603"/>
    </source>
</evidence>
<keyword evidence="2" id="KW-0472">Membrane</keyword>
<feature type="transmembrane region" description="Helical" evidence="2">
    <location>
        <begin position="227"/>
        <end position="250"/>
    </location>
</feature>
<keyword evidence="2" id="KW-0812">Transmembrane</keyword>
<feature type="compositionally biased region" description="Basic and acidic residues" evidence="1">
    <location>
        <begin position="50"/>
        <end position="73"/>
    </location>
</feature>
<dbReference type="Proteomes" id="UP000758603">
    <property type="component" value="Unassembled WGS sequence"/>
</dbReference>
<feature type="region of interest" description="Disordered" evidence="1">
    <location>
        <begin position="1"/>
        <end position="189"/>
    </location>
</feature>
<dbReference type="OrthoDB" id="3539644at2759"/>
<keyword evidence="4" id="KW-1185">Reference proteome</keyword>
<feature type="region of interest" description="Disordered" evidence="1">
    <location>
        <begin position="258"/>
        <end position="297"/>
    </location>
</feature>
<evidence type="ECO:0000256" key="1">
    <source>
        <dbReference type="SAM" id="MobiDB-lite"/>
    </source>
</evidence>
<comment type="caution">
    <text evidence="3">The sequence shown here is derived from an EMBL/GenBank/DDBJ whole genome shotgun (WGS) entry which is preliminary data.</text>
</comment>
<feature type="compositionally biased region" description="Polar residues" evidence="1">
    <location>
        <begin position="158"/>
        <end position="185"/>
    </location>
</feature>
<proteinExistence type="predicted"/>
<dbReference type="EMBL" id="JAGPXC010000002">
    <property type="protein sequence ID" value="KAH6656842.1"/>
    <property type="molecule type" value="Genomic_DNA"/>
</dbReference>
<feature type="compositionally biased region" description="Low complexity" evidence="1">
    <location>
        <begin position="116"/>
        <end position="133"/>
    </location>
</feature>
<feature type="compositionally biased region" description="Low complexity" evidence="1">
    <location>
        <begin position="283"/>
        <end position="294"/>
    </location>
</feature>
<evidence type="ECO:0000256" key="2">
    <source>
        <dbReference type="SAM" id="Phobius"/>
    </source>
</evidence>
<sequence length="731" mass="78873">MPNSNDLYNTDGDSDNDFADQLSPSDGYFASGSSSNAVPNVPNVIVPDPTARESKSKAVESKAAESKAQEARQEALLNNRGDLQPQALSASDFLSRAEQSSAPSSRSDFTIPAQYTPPTSYAPSSSAYISSATRQPLRTHQAAARTPSLYSEAPPAYTPSQATPLSPTAQTNQSNQGGNYNTFSPNMGVENERLLGRDPESMAEPDGEQLHSPRWSRRFRKRLPLWLNWKIVLFALVLMVVAIGFLTSGYKAIKDDNKKTITPTLPNNGTTRPSDPTEPTEPEQPSQPAQPGSPAKDPLVSTYCLNAQYRFPDQILAVDFSQGQNLTFVQDMSSNEGNVNVKVGGQVNIRKLDDGGYPRVVLELVTNDDMLRLDSLVDQDNQAMKISIPKKFHSDNTEEPPCVEMRATIWVPENGNLEQLRVQVIHLDILTLDDLSIHVSDFSKLSTIVGDVVSGATKPRTYELPGLSSDDTPDFVFIPAKQSYTLDSRIIEIGSTTGDIVGNWPLYDLLGLHVTSGNIKSSITPKPVLESNPKSAVLSVSSVSGSIHANEPIHEQNNIPIRDYLVDIKSTSGGIRAALAFGEGIELKSTASDIAVDLLPVFDADKLSPTSPAQLETVTTSGNTAVRILEPIWFGQRAAAGTPNLDCLQAVHKSTSANVGLKYPQSWTGNLEAETTSGKLKIHGKDVRVTKSIGGWGRNLLEGYKGKNGGGSTISVKTMLGSLDALIGDER</sequence>